<dbReference type="Proteomes" id="UP001155077">
    <property type="component" value="Unassembled WGS sequence"/>
</dbReference>
<organism evidence="1 2">
    <name type="scientific">Gramella jeungdoensis</name>
    <dbReference type="NCBI Taxonomy" id="708091"/>
    <lineage>
        <taxon>Bacteria</taxon>
        <taxon>Pseudomonadati</taxon>
        <taxon>Bacteroidota</taxon>
        <taxon>Flavobacteriia</taxon>
        <taxon>Flavobacteriales</taxon>
        <taxon>Flavobacteriaceae</taxon>
        <taxon>Christiangramia</taxon>
    </lineage>
</organism>
<name>A0ABT0YZL5_9FLAO</name>
<keyword evidence="2" id="KW-1185">Reference proteome</keyword>
<protein>
    <submittedName>
        <fullName evidence="1">Uncharacterized protein</fullName>
    </submittedName>
</protein>
<gene>
    <name evidence="1" type="ORF">NE848_05885</name>
</gene>
<dbReference type="EMBL" id="JAMSCK010000002">
    <property type="protein sequence ID" value="MCM8568898.1"/>
    <property type="molecule type" value="Genomic_DNA"/>
</dbReference>
<dbReference type="RefSeq" id="WP_252111399.1">
    <property type="nucleotide sequence ID" value="NZ_JAMSCK010000002.1"/>
</dbReference>
<proteinExistence type="predicted"/>
<comment type="caution">
    <text evidence="1">The sequence shown here is derived from an EMBL/GenBank/DDBJ whole genome shotgun (WGS) entry which is preliminary data.</text>
</comment>
<accession>A0ABT0YZL5</accession>
<evidence type="ECO:0000313" key="2">
    <source>
        <dbReference type="Proteomes" id="UP001155077"/>
    </source>
</evidence>
<reference evidence="1" key="1">
    <citation type="submission" date="2022-06" db="EMBL/GenBank/DDBJ databases">
        <title>Gramella sediminis sp. nov., isolated from deep-sea sediment of the Indian Ocean.</title>
        <authorList>
            <person name="Yang L."/>
        </authorList>
    </citation>
    <scope>NUCLEOTIDE SEQUENCE</scope>
    <source>
        <strain evidence="1">HMD3159</strain>
    </source>
</reference>
<evidence type="ECO:0000313" key="1">
    <source>
        <dbReference type="EMBL" id="MCM8568898.1"/>
    </source>
</evidence>
<sequence length="267" mass="32414">MVTYDLAIHLNNLRMLSDYNKSGYTTFEIFMDAVDKGVVRHLIDDFNPRKIKKDWKESEARNNFLEGPSDELLQNLKEIPSLDNIEQYINRIEYEIDQILEFFPDYPQNFKLEELEDIVIERFPALNGFIRANHEMIDKYIRIMTYYPPYKFFEAINDYDLHTEEDPKAEHTLNKYYPQIFQNPDAFGFFQRLQENIETPQADYSCILYRMQKDKRIRENISKKYFAVFLNENFEVEYYRLLSDTRNKKAKFNKTYDLIEEVYFNQE</sequence>